<comment type="similarity">
    <text evidence="5 6">Belongs to the URM1 family.</text>
</comment>
<comment type="pathway">
    <text evidence="5 6">tRNA modification; 5-methoxycarbonylmethyl-2-thiouridine-tRNA biosynthesis.</text>
</comment>
<keyword evidence="8" id="KW-1185">Reference proteome</keyword>
<evidence type="ECO:0000313" key="7">
    <source>
        <dbReference type="EMBL" id="KAK9815496.1"/>
    </source>
</evidence>
<dbReference type="Proteomes" id="UP001489004">
    <property type="component" value="Unassembled WGS sequence"/>
</dbReference>
<proteinExistence type="inferred from homology"/>
<dbReference type="PANTHER" id="PTHR14986">
    <property type="entry name" value="RURM1 PROTEIN"/>
    <property type="match status" value="1"/>
</dbReference>
<evidence type="ECO:0000256" key="6">
    <source>
        <dbReference type="RuleBase" id="RU361182"/>
    </source>
</evidence>
<dbReference type="InterPro" id="IPR016155">
    <property type="entry name" value="Mopterin_synth/thiamin_S_b"/>
</dbReference>
<dbReference type="GO" id="GO:0002098">
    <property type="term" value="P:tRNA wobble uridine modification"/>
    <property type="evidence" value="ECO:0007669"/>
    <property type="project" value="UniProtKB-UniRule"/>
</dbReference>
<dbReference type="GO" id="GO:0032447">
    <property type="term" value="P:protein urmylation"/>
    <property type="evidence" value="ECO:0007669"/>
    <property type="project" value="UniProtKB-UniRule"/>
</dbReference>
<comment type="subcellular location">
    <subcellularLocation>
        <location evidence="5 6">Cytoplasm</location>
    </subcellularLocation>
</comment>
<evidence type="ECO:0000256" key="3">
    <source>
        <dbReference type="ARBA" id="ARBA00022694"/>
    </source>
</evidence>
<name>A0AAW1Q1D1_9CHLO</name>
<dbReference type="AlphaFoldDB" id="A0AAW1Q1D1"/>
<dbReference type="GO" id="GO:0005829">
    <property type="term" value="C:cytosol"/>
    <property type="evidence" value="ECO:0007669"/>
    <property type="project" value="UniProtKB-UniRule"/>
</dbReference>
<keyword evidence="3 5" id="KW-0819">tRNA processing</keyword>
<dbReference type="Gene3D" id="3.10.20.30">
    <property type="match status" value="1"/>
</dbReference>
<dbReference type="GO" id="GO:0034227">
    <property type="term" value="P:tRNA thio-modification"/>
    <property type="evidence" value="ECO:0007669"/>
    <property type="project" value="UniProtKB-UniRule"/>
</dbReference>
<comment type="caution">
    <text evidence="7">The sequence shown here is derived from an EMBL/GenBank/DDBJ whole genome shotgun (WGS) entry which is preliminary data.</text>
</comment>
<dbReference type="EMBL" id="JALJOR010000006">
    <property type="protein sequence ID" value="KAK9815496.1"/>
    <property type="molecule type" value="Genomic_DNA"/>
</dbReference>
<comment type="function">
    <text evidence="5">Acts as a sulfur carrier required for 2-thiolation of mcm(5)S(2)U at tRNA wobble positions of cytosolic tRNA(Lys), tRNA(Glu) and tRNA(Gln). Serves as sulfur donor in tRNA 2-thiolation reaction by being thiocarboxylated (-COSH) at its C-terminus by MOCS3. The sulfur is then transferred to tRNA to form 2-thiolation of mcm(5)S(2)U. Also acts as a ubiquitin-like protein (UBL) that is covalently conjugated via an isopeptide bond to lysine residues of target proteins. The thiocarboxylated form serves as substrate for conjugation and oxidative stress specifically induces the formation of UBL-protein conjugates.</text>
</comment>
<dbReference type="Pfam" id="PF09138">
    <property type="entry name" value="Urm1"/>
    <property type="match status" value="1"/>
</dbReference>
<keyword evidence="1 5" id="KW-0963">Cytoplasm</keyword>
<organism evidence="7 8">
    <name type="scientific">[Myrmecia] bisecta</name>
    <dbReference type="NCBI Taxonomy" id="41462"/>
    <lineage>
        <taxon>Eukaryota</taxon>
        <taxon>Viridiplantae</taxon>
        <taxon>Chlorophyta</taxon>
        <taxon>core chlorophytes</taxon>
        <taxon>Trebouxiophyceae</taxon>
        <taxon>Trebouxiales</taxon>
        <taxon>Trebouxiaceae</taxon>
        <taxon>Myrmecia</taxon>
    </lineage>
</organism>
<comment type="PTM">
    <text evidence="5">C-terminal thiocarboxylation occurs in 2 steps, it is first acyl-adenylated (-COAMP) via the hesA/moeB/thiF part of the MOCS3/UBA4 homolog, then thiocarboxylated (-COSH) via the rhodanese domain of the MOCS3/UBA4 homolog.</text>
</comment>
<evidence type="ECO:0000313" key="8">
    <source>
        <dbReference type="Proteomes" id="UP001489004"/>
    </source>
</evidence>
<keyword evidence="2 5" id="KW-1017">Isopeptide bond</keyword>
<accession>A0AAW1Q1D1</accession>
<evidence type="ECO:0000256" key="2">
    <source>
        <dbReference type="ARBA" id="ARBA00022499"/>
    </source>
</evidence>
<dbReference type="InterPro" id="IPR015221">
    <property type="entry name" value="Urm1"/>
</dbReference>
<reference evidence="7 8" key="1">
    <citation type="journal article" date="2024" name="Nat. Commun.">
        <title>Phylogenomics reveals the evolutionary origins of lichenization in chlorophyte algae.</title>
        <authorList>
            <person name="Puginier C."/>
            <person name="Libourel C."/>
            <person name="Otte J."/>
            <person name="Skaloud P."/>
            <person name="Haon M."/>
            <person name="Grisel S."/>
            <person name="Petersen M."/>
            <person name="Berrin J.G."/>
            <person name="Delaux P.M."/>
            <person name="Dal Grande F."/>
            <person name="Keller J."/>
        </authorList>
    </citation>
    <scope>NUCLEOTIDE SEQUENCE [LARGE SCALE GENOMIC DNA]</scope>
    <source>
        <strain evidence="7 8">SAG 2043</strain>
    </source>
</reference>
<gene>
    <name evidence="7" type="ORF">WJX72_004660</name>
</gene>
<comment type="caution">
    <text evidence="5">Lacks conserved residue(s) required for the propagation of feature annotation.</text>
</comment>
<dbReference type="SUPFAM" id="SSF54285">
    <property type="entry name" value="MoaD/ThiS"/>
    <property type="match status" value="1"/>
</dbReference>
<dbReference type="CDD" id="cd01764">
    <property type="entry name" value="Ubl_Urm1"/>
    <property type="match status" value="1"/>
</dbReference>
<sequence>MVKVNIELSGGLELLFGNQKTHQIDMPADNGNKQVQLGSLLVWARDNLLTERPELFMKGNTVRPGILVLINDVDWELRWHSA</sequence>
<keyword evidence="4 5" id="KW-0833">Ubl conjugation pathway</keyword>
<evidence type="ECO:0000256" key="4">
    <source>
        <dbReference type="ARBA" id="ARBA00022786"/>
    </source>
</evidence>
<protein>
    <recommendedName>
        <fullName evidence="5">Ubiquitin-related modifier 1 homolog</fullName>
    </recommendedName>
</protein>
<evidence type="ECO:0000256" key="1">
    <source>
        <dbReference type="ARBA" id="ARBA00022490"/>
    </source>
</evidence>
<dbReference type="InterPro" id="IPR012675">
    <property type="entry name" value="Beta-grasp_dom_sf"/>
</dbReference>
<evidence type="ECO:0000256" key="5">
    <source>
        <dbReference type="HAMAP-Rule" id="MF_03048"/>
    </source>
</evidence>
<dbReference type="HAMAP" id="MF_03048">
    <property type="entry name" value="Urm1"/>
    <property type="match status" value="1"/>
</dbReference>